<dbReference type="AlphaFoldDB" id="H0HQE9"/>
<proteinExistence type="inferred from homology"/>
<dbReference type="EMBL" id="AHAM01000088">
    <property type="protein sequence ID" value="EHK57071.1"/>
    <property type="molecule type" value="Genomic_DNA"/>
</dbReference>
<dbReference type="CDD" id="cd22231">
    <property type="entry name" value="RHH_NikR_HicB-like"/>
    <property type="match status" value="1"/>
</dbReference>
<dbReference type="InterPro" id="IPR022789">
    <property type="entry name" value="ParD"/>
</dbReference>
<keyword evidence="2" id="KW-1277">Toxin-antitoxin system</keyword>
<evidence type="ECO:0000313" key="4">
    <source>
        <dbReference type="Proteomes" id="UP000003250"/>
    </source>
</evidence>
<dbReference type="PANTHER" id="PTHR36582">
    <property type="entry name" value="ANTITOXIN PARD"/>
    <property type="match status" value="1"/>
</dbReference>
<sequence>MSSVEKVSVALSPELLETVRQAVATGEYASASEVIREALRDWRLRQPLKRAEVERLRKAWSEGLDSGEVRAFDMEDIKRRARERFQNASNVRRNG</sequence>
<comment type="similarity">
    <text evidence="1">Belongs to the ParD antitoxin family.</text>
</comment>
<dbReference type="NCBIfam" id="TIGR02606">
    <property type="entry name" value="antidote_CC2985"/>
    <property type="match status" value="1"/>
</dbReference>
<dbReference type="OrthoDB" id="291307at2"/>
<dbReference type="RefSeq" id="WP_008836010.1">
    <property type="nucleotide sequence ID" value="NZ_AHAM01000088.1"/>
</dbReference>
<dbReference type="PATRIC" id="fig|1107882.3.peg.2333"/>
<dbReference type="Gene3D" id="6.10.10.120">
    <property type="entry name" value="Antitoxin ParD1-like"/>
    <property type="match status" value="1"/>
</dbReference>
<dbReference type="Pfam" id="PF03693">
    <property type="entry name" value="ParD_antitoxin"/>
    <property type="match status" value="1"/>
</dbReference>
<gene>
    <name evidence="3" type="ORF">MAXJ12_11897</name>
</gene>
<keyword evidence="4" id="KW-1185">Reference proteome</keyword>
<name>H0HQE9_9HYPH</name>
<evidence type="ECO:0000313" key="3">
    <source>
        <dbReference type="EMBL" id="EHK57071.1"/>
    </source>
</evidence>
<organism evidence="3 4">
    <name type="scientific">Mesorhizobium alhagi CCNWXJ12-2</name>
    <dbReference type="NCBI Taxonomy" id="1107882"/>
    <lineage>
        <taxon>Bacteria</taxon>
        <taxon>Pseudomonadati</taxon>
        <taxon>Pseudomonadota</taxon>
        <taxon>Alphaproteobacteria</taxon>
        <taxon>Hyphomicrobiales</taxon>
        <taxon>Phyllobacteriaceae</taxon>
        <taxon>Allomesorhizobium</taxon>
    </lineage>
</organism>
<dbReference type="InterPro" id="IPR010985">
    <property type="entry name" value="Ribbon_hlx_hlx"/>
</dbReference>
<accession>H0HQE9</accession>
<evidence type="ECO:0000256" key="1">
    <source>
        <dbReference type="ARBA" id="ARBA00008580"/>
    </source>
</evidence>
<reference evidence="3 4" key="1">
    <citation type="journal article" date="2012" name="J. Bacteriol.">
        <title>Draft Genome Sequence of Mesorhizobium alhagi CCNWXJ12-2T, a Novel Salt-Resistant Species Isolated from the Desert of Northwestern China.</title>
        <authorList>
            <person name="Zhou M."/>
            <person name="Chen W."/>
            <person name="Chen H."/>
            <person name="Wei G."/>
        </authorList>
    </citation>
    <scope>NUCLEOTIDE SEQUENCE [LARGE SCALE GENOMIC DNA]</scope>
    <source>
        <strain evidence="3 4">CCNWXJ12-2</strain>
    </source>
</reference>
<dbReference type="PANTHER" id="PTHR36582:SF2">
    <property type="entry name" value="ANTITOXIN PARD"/>
    <property type="match status" value="1"/>
</dbReference>
<dbReference type="GO" id="GO:0006355">
    <property type="term" value="P:regulation of DNA-templated transcription"/>
    <property type="evidence" value="ECO:0007669"/>
    <property type="project" value="InterPro"/>
</dbReference>
<dbReference type="SUPFAM" id="SSF47598">
    <property type="entry name" value="Ribbon-helix-helix"/>
    <property type="match status" value="1"/>
</dbReference>
<dbReference type="Proteomes" id="UP000003250">
    <property type="component" value="Unassembled WGS sequence"/>
</dbReference>
<protein>
    <submittedName>
        <fullName evidence="3">Putative CopG/Arc/MetJ family addiction module antidote protein</fullName>
    </submittedName>
</protein>
<dbReference type="InterPro" id="IPR038296">
    <property type="entry name" value="ParD_sf"/>
</dbReference>
<evidence type="ECO:0000256" key="2">
    <source>
        <dbReference type="ARBA" id="ARBA00022649"/>
    </source>
</evidence>